<evidence type="ECO:0000313" key="3">
    <source>
        <dbReference type="EMBL" id="KAF0729559.1"/>
    </source>
</evidence>
<evidence type="ECO:0000256" key="1">
    <source>
        <dbReference type="SAM" id="SignalP"/>
    </source>
</evidence>
<feature type="chain" id="PRO_5026347885" description="Beta-lactamase-related domain-containing protein" evidence="1">
    <location>
        <begin position="21"/>
        <end position="563"/>
    </location>
</feature>
<keyword evidence="1" id="KW-0732">Signal</keyword>
<dbReference type="InterPro" id="IPR012338">
    <property type="entry name" value="Beta-lactam/transpept-like"/>
</dbReference>
<accession>A0A6G0WQ50</accession>
<dbReference type="Gene3D" id="3.40.710.10">
    <property type="entry name" value="DD-peptidase/beta-lactamase superfamily"/>
    <property type="match status" value="1"/>
</dbReference>
<keyword evidence="4" id="KW-1185">Reference proteome</keyword>
<sequence>MLPSLRSILLLGLLATLCRGGSIFRSTPLDIPSFQLSAALDPLSELSPCTTSTLSLDDKKKAAIDFVQDQIKAFKLPGVALSVVLKNETILSKGFGTKELGNSKASVTGKTQFQIGSLTKTFIALGIAKLVDEKKVSWNDPVVAHLPSFALTDKYAQKYTTLGDLASMNSVFGAYEGDIAWVVNVYPSDKELVQALGYLETPTRPFRAGYAYSNLNFAILGQVIEAVTNQTWYDYVRKTIWTPLGMNNTFGRAADTQTPQKLSFGHFTCLDKVIGPYNLVNSTIVAVNPKNDYFAGGSMISTADDLSKFSRFLLNKGRGIFSSDAIVADMITGHNVQTVNLQTLSILFGQDYNPDGGAYATGYGIDTVGDVMFGAHYFDKGGDMAAFKIRNGFIPAQNLGVNVLSNSQSAGGKFSSLVIVNLIRTYILGIFMDVPVDSLQSNFKKALAALDSNPLTPCDDHYFNAKPIDTGLTIPDNIKTVLAGTYHTTTSPKFYGQLELVVQGKDLIFNYGVYSGRVIATPDPSVFALDWDRGAESNLIQVLGLNESKPQIPLAQSVTFVKD</sequence>
<dbReference type="VEuPathDB" id="FungiDB:AeMF1_011789"/>
<organism evidence="3 4">
    <name type="scientific">Aphanomyces euteiches</name>
    <dbReference type="NCBI Taxonomy" id="100861"/>
    <lineage>
        <taxon>Eukaryota</taxon>
        <taxon>Sar</taxon>
        <taxon>Stramenopiles</taxon>
        <taxon>Oomycota</taxon>
        <taxon>Saprolegniomycetes</taxon>
        <taxon>Saprolegniales</taxon>
        <taxon>Verrucalvaceae</taxon>
        <taxon>Aphanomyces</taxon>
    </lineage>
</organism>
<dbReference type="Proteomes" id="UP000481153">
    <property type="component" value="Unassembled WGS sequence"/>
</dbReference>
<evidence type="ECO:0000313" key="4">
    <source>
        <dbReference type="Proteomes" id="UP000481153"/>
    </source>
</evidence>
<feature type="domain" description="Beta-lactamase-related" evidence="2">
    <location>
        <begin position="67"/>
        <end position="410"/>
    </location>
</feature>
<dbReference type="InterPro" id="IPR001466">
    <property type="entry name" value="Beta-lactam-related"/>
</dbReference>
<dbReference type="PANTHER" id="PTHR46825:SF9">
    <property type="entry name" value="BETA-LACTAMASE-RELATED DOMAIN-CONTAINING PROTEIN"/>
    <property type="match status" value="1"/>
</dbReference>
<name>A0A6G0WQ50_9STRA</name>
<dbReference type="InterPro" id="IPR050491">
    <property type="entry name" value="AmpC-like"/>
</dbReference>
<dbReference type="SUPFAM" id="SSF56601">
    <property type="entry name" value="beta-lactamase/transpeptidase-like"/>
    <property type="match status" value="1"/>
</dbReference>
<evidence type="ECO:0000259" key="2">
    <source>
        <dbReference type="Pfam" id="PF00144"/>
    </source>
</evidence>
<dbReference type="PANTHER" id="PTHR46825">
    <property type="entry name" value="D-ALANYL-D-ALANINE-CARBOXYPEPTIDASE/ENDOPEPTIDASE AMPH"/>
    <property type="match status" value="1"/>
</dbReference>
<proteinExistence type="predicted"/>
<comment type="caution">
    <text evidence="3">The sequence shown here is derived from an EMBL/GenBank/DDBJ whole genome shotgun (WGS) entry which is preliminary data.</text>
</comment>
<protein>
    <recommendedName>
        <fullName evidence="2">Beta-lactamase-related domain-containing protein</fullName>
    </recommendedName>
</protein>
<feature type="signal peptide" evidence="1">
    <location>
        <begin position="1"/>
        <end position="20"/>
    </location>
</feature>
<gene>
    <name evidence="3" type="ORF">Ae201684_012827</name>
</gene>
<dbReference type="AlphaFoldDB" id="A0A6G0WQ50"/>
<reference evidence="3 4" key="1">
    <citation type="submission" date="2019-07" db="EMBL/GenBank/DDBJ databases">
        <title>Genomics analysis of Aphanomyces spp. identifies a new class of oomycete effector associated with host adaptation.</title>
        <authorList>
            <person name="Gaulin E."/>
        </authorList>
    </citation>
    <scope>NUCLEOTIDE SEQUENCE [LARGE SCALE GENOMIC DNA]</scope>
    <source>
        <strain evidence="3 4">ATCC 201684</strain>
    </source>
</reference>
<dbReference type="EMBL" id="VJMJ01000163">
    <property type="protein sequence ID" value="KAF0729559.1"/>
    <property type="molecule type" value="Genomic_DNA"/>
</dbReference>
<dbReference type="Pfam" id="PF00144">
    <property type="entry name" value="Beta-lactamase"/>
    <property type="match status" value="1"/>
</dbReference>